<protein>
    <recommendedName>
        <fullName evidence="1">non-specific serine/threonine protein kinase</fullName>
        <ecNumber evidence="1">2.7.11.1</ecNumber>
    </recommendedName>
</protein>
<dbReference type="InterPro" id="IPR011009">
    <property type="entry name" value="Kinase-like_dom_sf"/>
</dbReference>
<feature type="non-terminal residue" evidence="6">
    <location>
        <position position="1"/>
    </location>
</feature>
<dbReference type="InterPro" id="IPR017441">
    <property type="entry name" value="Protein_kinase_ATP_BS"/>
</dbReference>
<dbReference type="PANTHER" id="PTHR48012">
    <property type="entry name" value="STERILE20-LIKE KINASE, ISOFORM B-RELATED"/>
    <property type="match status" value="1"/>
</dbReference>
<dbReference type="EMBL" id="CYKH01000039">
    <property type="protein sequence ID" value="CUE63834.1"/>
    <property type="molecule type" value="Genomic_DNA"/>
</dbReference>
<dbReference type="GO" id="GO:0004674">
    <property type="term" value="F:protein serine/threonine kinase activity"/>
    <property type="evidence" value="ECO:0007669"/>
    <property type="project" value="UniProtKB-EC"/>
</dbReference>
<evidence type="ECO:0000256" key="3">
    <source>
        <dbReference type="ARBA" id="ARBA00022840"/>
    </source>
</evidence>
<keyword evidence="7" id="KW-1185">Reference proteome</keyword>
<gene>
    <name evidence="6" type="ORF">BSAL_50330</name>
</gene>
<keyword evidence="6" id="KW-0418">Kinase</keyword>
<dbReference type="SUPFAM" id="SSF56112">
    <property type="entry name" value="Protein kinase-like (PK-like)"/>
    <property type="match status" value="1"/>
</dbReference>
<dbReference type="GO" id="GO:0005737">
    <property type="term" value="C:cytoplasm"/>
    <property type="evidence" value="ECO:0007669"/>
    <property type="project" value="TreeGrafter"/>
</dbReference>
<proteinExistence type="predicted"/>
<feature type="binding site" evidence="4">
    <location>
        <position position="45"/>
    </location>
    <ligand>
        <name>ATP</name>
        <dbReference type="ChEBI" id="CHEBI:30616"/>
    </ligand>
</feature>
<keyword evidence="2 4" id="KW-0547">Nucleotide-binding</keyword>
<evidence type="ECO:0000256" key="4">
    <source>
        <dbReference type="PROSITE-ProRule" id="PRU10141"/>
    </source>
</evidence>
<dbReference type="GO" id="GO:0005524">
    <property type="term" value="F:ATP binding"/>
    <property type="evidence" value="ECO:0007669"/>
    <property type="project" value="UniProtKB-UniRule"/>
</dbReference>
<evidence type="ECO:0000259" key="5">
    <source>
        <dbReference type="PROSITE" id="PS50011"/>
    </source>
</evidence>
<dbReference type="OrthoDB" id="266718at2759"/>
<accession>A0A0S4IKB0</accession>
<organism evidence="6 7">
    <name type="scientific">Bodo saltans</name>
    <name type="common">Flagellated protozoan</name>
    <dbReference type="NCBI Taxonomy" id="75058"/>
    <lineage>
        <taxon>Eukaryota</taxon>
        <taxon>Discoba</taxon>
        <taxon>Euglenozoa</taxon>
        <taxon>Kinetoplastea</taxon>
        <taxon>Metakinetoplastina</taxon>
        <taxon>Eubodonida</taxon>
        <taxon>Bodonidae</taxon>
        <taxon>Bodo</taxon>
    </lineage>
</organism>
<dbReference type="Proteomes" id="UP000051952">
    <property type="component" value="Unassembled WGS sequence"/>
</dbReference>
<reference evidence="7" key="1">
    <citation type="submission" date="2015-09" db="EMBL/GenBank/DDBJ databases">
        <authorList>
            <consortium name="Pathogen Informatics"/>
        </authorList>
    </citation>
    <scope>NUCLEOTIDE SEQUENCE [LARGE SCALE GENOMIC DNA]</scope>
    <source>
        <strain evidence="7">Lake Konstanz</strain>
    </source>
</reference>
<dbReference type="AlphaFoldDB" id="A0A0S4IKB0"/>
<dbReference type="PANTHER" id="PTHR48012:SF26">
    <property type="entry name" value="SERINE_THREONINE-PROTEIN KINASE DDB_G0283821-RELATED"/>
    <property type="match status" value="1"/>
</dbReference>
<dbReference type="PROSITE" id="PS50011">
    <property type="entry name" value="PROTEIN_KINASE_DOM"/>
    <property type="match status" value="1"/>
</dbReference>
<sequence>NASALFGYRIFDQSHFNQHPVGSGGFGVVFKALENASGRIVTVKKTTLSKEIAENSRKEFDILKGLEHPNIACLNSSIAERHEKASGFIFMKWMSAGSKRSVIEQLHIRLDQRTPLTWHLRSPHRITEEIIVFEKGVCGGTH</sequence>
<name>A0A0S4IKB0_BODSA</name>
<dbReference type="PROSITE" id="PS00107">
    <property type="entry name" value="PROTEIN_KINASE_ATP"/>
    <property type="match status" value="1"/>
</dbReference>
<evidence type="ECO:0000313" key="7">
    <source>
        <dbReference type="Proteomes" id="UP000051952"/>
    </source>
</evidence>
<evidence type="ECO:0000313" key="6">
    <source>
        <dbReference type="EMBL" id="CUE63834.1"/>
    </source>
</evidence>
<evidence type="ECO:0000256" key="2">
    <source>
        <dbReference type="ARBA" id="ARBA00022741"/>
    </source>
</evidence>
<keyword evidence="6" id="KW-0808">Transferase</keyword>
<dbReference type="InterPro" id="IPR000719">
    <property type="entry name" value="Prot_kinase_dom"/>
</dbReference>
<dbReference type="EC" id="2.7.11.1" evidence="1"/>
<dbReference type="VEuPathDB" id="TriTrypDB:BSAL_50330"/>
<evidence type="ECO:0000256" key="1">
    <source>
        <dbReference type="ARBA" id="ARBA00012513"/>
    </source>
</evidence>
<dbReference type="InterPro" id="IPR050629">
    <property type="entry name" value="STE20/SPS1-PAK"/>
</dbReference>
<feature type="domain" description="Protein kinase" evidence="5">
    <location>
        <begin position="15"/>
        <end position="142"/>
    </location>
</feature>
<dbReference type="Gene3D" id="1.10.510.10">
    <property type="entry name" value="Transferase(Phosphotransferase) domain 1"/>
    <property type="match status" value="1"/>
</dbReference>
<dbReference type="Pfam" id="PF00069">
    <property type="entry name" value="Pkinase"/>
    <property type="match status" value="1"/>
</dbReference>
<keyword evidence="3 4" id="KW-0067">ATP-binding</keyword>